<keyword evidence="1 3" id="KW-0697">Rotamase</keyword>
<dbReference type="GO" id="GO:0004553">
    <property type="term" value="F:hydrolase activity, hydrolyzing O-glycosyl compounds"/>
    <property type="evidence" value="ECO:0007669"/>
    <property type="project" value="InterPro"/>
</dbReference>
<comment type="catalytic activity">
    <reaction evidence="3">
        <text>[protein]-peptidylproline (omega=180) = [protein]-peptidylproline (omega=0)</text>
        <dbReference type="Rhea" id="RHEA:16237"/>
        <dbReference type="Rhea" id="RHEA-COMP:10747"/>
        <dbReference type="Rhea" id="RHEA-COMP:10748"/>
        <dbReference type="ChEBI" id="CHEBI:83833"/>
        <dbReference type="ChEBI" id="CHEBI:83834"/>
        <dbReference type="EC" id="5.2.1.8"/>
    </reaction>
</comment>
<dbReference type="PRINTS" id="PR00153">
    <property type="entry name" value="CSAPPISMRASE"/>
</dbReference>
<evidence type="ECO:0000256" key="3">
    <source>
        <dbReference type="RuleBase" id="RU363019"/>
    </source>
</evidence>
<organism evidence="6 7">
    <name type="scientific">Mucisphaera calidilacus</name>
    <dbReference type="NCBI Taxonomy" id="2527982"/>
    <lineage>
        <taxon>Bacteria</taxon>
        <taxon>Pseudomonadati</taxon>
        <taxon>Planctomycetota</taxon>
        <taxon>Phycisphaerae</taxon>
        <taxon>Phycisphaerales</taxon>
        <taxon>Phycisphaeraceae</taxon>
        <taxon>Mucisphaera</taxon>
    </lineage>
</organism>
<dbReference type="EC" id="5.2.1.8" evidence="3"/>
<dbReference type="EMBL" id="CP036280">
    <property type="protein sequence ID" value="QDU72450.1"/>
    <property type="molecule type" value="Genomic_DNA"/>
</dbReference>
<evidence type="ECO:0000313" key="6">
    <source>
        <dbReference type="EMBL" id="QDU72450.1"/>
    </source>
</evidence>
<name>A0A518BZQ3_9BACT</name>
<accession>A0A518BZQ3</accession>
<dbReference type="InterPro" id="IPR044666">
    <property type="entry name" value="Cyclophilin_A-like"/>
</dbReference>
<sequence length="293" mass="30681" precursor="true">MMRPKFEAAMVVVSLGLAGGVSANVLDSGRSVARFETNLGVVHIELFDAEAPQTVANFKTLIGMGAYDSMFFHRLVYGFVLQGGGFNVDLENQLLGYTPDVGNVVNEFGHSNVRGTVAMAKLGGDPDSASNQFFFNLGDNSLNLDNQNGGFTVFGEVLGTDMAVVDAMASVSIANGSGIHSAFSELPLINPPEGYLVLEDLIRVDRALIVMPGDTNFDGEVNLNDLSALASNFGSDADGGVINGPVDGDFNFDGLVNLTDLSVLASNFNTAAVPEPAVAGLLGLGVLGLVRRR</sequence>
<dbReference type="Gene3D" id="2.40.100.10">
    <property type="entry name" value="Cyclophilin-like"/>
    <property type="match status" value="1"/>
</dbReference>
<dbReference type="Proteomes" id="UP000320386">
    <property type="component" value="Chromosome"/>
</dbReference>
<comment type="similarity">
    <text evidence="3">Belongs to the cyclophilin-type PPIase family.</text>
</comment>
<dbReference type="Gene3D" id="1.10.1330.10">
    <property type="entry name" value="Dockerin domain"/>
    <property type="match status" value="1"/>
</dbReference>
<dbReference type="InterPro" id="IPR029000">
    <property type="entry name" value="Cyclophilin-like_dom_sf"/>
</dbReference>
<feature type="domain" description="PPIase cyclophilin-type" evidence="4">
    <location>
        <begin position="36"/>
        <end position="203"/>
    </location>
</feature>
<evidence type="ECO:0000259" key="4">
    <source>
        <dbReference type="PROSITE" id="PS50072"/>
    </source>
</evidence>
<protein>
    <recommendedName>
        <fullName evidence="3">Peptidyl-prolyl cis-trans isomerase</fullName>
        <shortName evidence="3">PPIase</shortName>
        <ecNumber evidence="3">5.2.1.8</ecNumber>
    </recommendedName>
</protein>
<dbReference type="InterPro" id="IPR002130">
    <property type="entry name" value="Cyclophilin-type_PPIase_dom"/>
</dbReference>
<evidence type="ECO:0000256" key="2">
    <source>
        <dbReference type="ARBA" id="ARBA00023235"/>
    </source>
</evidence>
<dbReference type="InterPro" id="IPR016134">
    <property type="entry name" value="Dockerin_dom"/>
</dbReference>
<reference evidence="6 7" key="1">
    <citation type="submission" date="2019-02" db="EMBL/GenBank/DDBJ databases">
        <title>Deep-cultivation of Planctomycetes and their phenomic and genomic characterization uncovers novel biology.</title>
        <authorList>
            <person name="Wiegand S."/>
            <person name="Jogler M."/>
            <person name="Boedeker C."/>
            <person name="Pinto D."/>
            <person name="Vollmers J."/>
            <person name="Rivas-Marin E."/>
            <person name="Kohn T."/>
            <person name="Peeters S.H."/>
            <person name="Heuer A."/>
            <person name="Rast P."/>
            <person name="Oberbeckmann S."/>
            <person name="Bunk B."/>
            <person name="Jeske O."/>
            <person name="Meyerdierks A."/>
            <person name="Storesund J.E."/>
            <person name="Kallscheuer N."/>
            <person name="Luecker S."/>
            <person name="Lage O.M."/>
            <person name="Pohl T."/>
            <person name="Merkel B.J."/>
            <person name="Hornburger P."/>
            <person name="Mueller R.-W."/>
            <person name="Bruemmer F."/>
            <person name="Labrenz M."/>
            <person name="Spormann A.M."/>
            <person name="Op den Camp H."/>
            <person name="Overmann J."/>
            <person name="Amann R."/>
            <person name="Jetten M.S.M."/>
            <person name="Mascher T."/>
            <person name="Medema M.H."/>
            <person name="Devos D.P."/>
            <person name="Kaster A.-K."/>
            <person name="Ovreas L."/>
            <person name="Rohde M."/>
            <person name="Galperin M.Y."/>
            <person name="Jogler C."/>
        </authorList>
    </citation>
    <scope>NUCLEOTIDE SEQUENCE [LARGE SCALE GENOMIC DNA]</scope>
    <source>
        <strain evidence="6 7">Pan265</strain>
    </source>
</reference>
<dbReference type="SUPFAM" id="SSF50891">
    <property type="entry name" value="Cyclophilin-like"/>
    <property type="match status" value="1"/>
</dbReference>
<dbReference type="Pfam" id="PF00160">
    <property type="entry name" value="Pro_isomerase"/>
    <property type="match status" value="1"/>
</dbReference>
<dbReference type="KEGG" id="mcad:Pan265_23150"/>
<keyword evidence="7" id="KW-1185">Reference proteome</keyword>
<evidence type="ECO:0000256" key="1">
    <source>
        <dbReference type="ARBA" id="ARBA00023110"/>
    </source>
</evidence>
<dbReference type="PROSITE" id="PS50072">
    <property type="entry name" value="CSA_PPIASE_2"/>
    <property type="match status" value="1"/>
</dbReference>
<dbReference type="SUPFAM" id="SSF63446">
    <property type="entry name" value="Type I dockerin domain"/>
    <property type="match status" value="1"/>
</dbReference>
<dbReference type="GO" id="GO:0003755">
    <property type="term" value="F:peptidyl-prolyl cis-trans isomerase activity"/>
    <property type="evidence" value="ECO:0007669"/>
    <property type="project" value="UniProtKB-UniRule"/>
</dbReference>
<dbReference type="PROSITE" id="PS00448">
    <property type="entry name" value="CLOS_CELLULOSOME_RPT"/>
    <property type="match status" value="1"/>
</dbReference>
<proteinExistence type="inferred from homology"/>
<dbReference type="InterPro" id="IPR036439">
    <property type="entry name" value="Dockerin_dom_sf"/>
</dbReference>
<dbReference type="PANTHER" id="PTHR45625:SF4">
    <property type="entry name" value="PEPTIDYLPROLYL ISOMERASE DOMAIN AND WD REPEAT-CONTAINING PROTEIN 1"/>
    <property type="match status" value="1"/>
</dbReference>
<gene>
    <name evidence="6" type="primary">ppiB_2</name>
    <name evidence="6" type="ORF">Pan265_23150</name>
</gene>
<dbReference type="AlphaFoldDB" id="A0A518BZQ3"/>
<dbReference type="GO" id="GO:0000272">
    <property type="term" value="P:polysaccharide catabolic process"/>
    <property type="evidence" value="ECO:0007669"/>
    <property type="project" value="InterPro"/>
</dbReference>
<dbReference type="OrthoDB" id="270889at2"/>
<dbReference type="PANTHER" id="PTHR45625">
    <property type="entry name" value="PEPTIDYL-PROLYL CIS-TRANS ISOMERASE-RELATED"/>
    <property type="match status" value="1"/>
</dbReference>
<dbReference type="InterPro" id="IPR002105">
    <property type="entry name" value="Dockerin_1_rpt"/>
</dbReference>
<evidence type="ECO:0000313" key="7">
    <source>
        <dbReference type="Proteomes" id="UP000320386"/>
    </source>
</evidence>
<dbReference type="PROSITE" id="PS51766">
    <property type="entry name" value="DOCKERIN"/>
    <property type="match status" value="1"/>
</dbReference>
<keyword evidence="2 3" id="KW-0413">Isomerase</keyword>
<feature type="chain" id="PRO_5022267006" description="Peptidyl-prolyl cis-trans isomerase" evidence="3">
    <location>
        <begin position="24"/>
        <end position="293"/>
    </location>
</feature>
<dbReference type="RefSeq" id="WP_145446614.1">
    <property type="nucleotide sequence ID" value="NZ_CP036280.1"/>
</dbReference>
<feature type="signal peptide" evidence="3">
    <location>
        <begin position="1"/>
        <end position="23"/>
    </location>
</feature>
<feature type="domain" description="Dockerin" evidence="5">
    <location>
        <begin position="208"/>
        <end position="277"/>
    </location>
</feature>
<keyword evidence="3" id="KW-0732">Signal</keyword>
<evidence type="ECO:0000259" key="5">
    <source>
        <dbReference type="PROSITE" id="PS51766"/>
    </source>
</evidence>
<comment type="function">
    <text evidence="3">PPIases accelerate the folding of proteins. It catalyzes the cis-trans isomerization of proline imidic peptide bonds in oligopeptides.</text>
</comment>